<name>A0ABP8E8P0_9FLAO</name>
<evidence type="ECO:0000313" key="1">
    <source>
        <dbReference type="EMBL" id="GAA4268628.1"/>
    </source>
</evidence>
<proteinExistence type="predicted"/>
<protein>
    <submittedName>
        <fullName evidence="1">Uncharacterized protein</fullName>
    </submittedName>
</protein>
<dbReference type="RefSeq" id="WP_139001417.1">
    <property type="nucleotide sequence ID" value="NZ_BAABAV010000001.1"/>
</dbReference>
<organism evidence="1 2">
    <name type="scientific">Hyunsoonleella aestuarii</name>
    <dbReference type="NCBI Taxonomy" id="912802"/>
    <lineage>
        <taxon>Bacteria</taxon>
        <taxon>Pseudomonadati</taxon>
        <taxon>Bacteroidota</taxon>
        <taxon>Flavobacteriia</taxon>
        <taxon>Flavobacteriales</taxon>
        <taxon>Flavobacteriaceae</taxon>
    </lineage>
</organism>
<reference evidence="2" key="1">
    <citation type="journal article" date="2019" name="Int. J. Syst. Evol. Microbiol.">
        <title>The Global Catalogue of Microorganisms (GCM) 10K type strain sequencing project: providing services to taxonomists for standard genome sequencing and annotation.</title>
        <authorList>
            <consortium name="The Broad Institute Genomics Platform"/>
            <consortium name="The Broad Institute Genome Sequencing Center for Infectious Disease"/>
            <person name="Wu L."/>
            <person name="Ma J."/>
        </authorList>
    </citation>
    <scope>NUCLEOTIDE SEQUENCE [LARGE SCALE GENOMIC DNA]</scope>
    <source>
        <strain evidence="2">JCM 17452</strain>
    </source>
</reference>
<comment type="caution">
    <text evidence="1">The sequence shown here is derived from an EMBL/GenBank/DDBJ whole genome shotgun (WGS) entry which is preliminary data.</text>
</comment>
<sequence length="69" mass="8199">MYRIYFLVFLVFQFVSSQNEKILFQPIDVIELECASNPQISPDVLHIVYRRNSFDIMTDKSKGNLWILN</sequence>
<dbReference type="Proteomes" id="UP001500027">
    <property type="component" value="Unassembled WGS sequence"/>
</dbReference>
<evidence type="ECO:0000313" key="2">
    <source>
        <dbReference type="Proteomes" id="UP001500027"/>
    </source>
</evidence>
<gene>
    <name evidence="1" type="ORF">GCM10022257_07290</name>
</gene>
<dbReference type="EMBL" id="BAABAV010000001">
    <property type="protein sequence ID" value="GAA4268628.1"/>
    <property type="molecule type" value="Genomic_DNA"/>
</dbReference>
<keyword evidence="2" id="KW-1185">Reference proteome</keyword>
<accession>A0ABP8E8P0</accession>